<keyword evidence="5" id="KW-0282">Flagellum</keyword>
<evidence type="ECO:0000256" key="2">
    <source>
        <dbReference type="ARBA" id="ARBA00022729"/>
    </source>
</evidence>
<dbReference type="GO" id="GO:0042597">
    <property type="term" value="C:periplasmic space"/>
    <property type="evidence" value="ECO:0007669"/>
    <property type="project" value="UniProtKB-SubCell"/>
</dbReference>
<proteinExistence type="predicted"/>
<keyword evidence="5" id="KW-0969">Cilium</keyword>
<dbReference type="Pfam" id="PF13144">
    <property type="entry name" value="ChapFlgA"/>
    <property type="match status" value="1"/>
</dbReference>
<sequence length="325" mass="35838">MKYTILLCAVLVAVSGIWATVAQVVFKENATAKSREILLCDIADVSSDDAHAKAILDSVRIGTVSIPGCRQRLNAERIRRYFLDGLANQDIHVVTSGAEVVLVRASAHELTGVSLQESVRTWVLSKIPWKKDKVHLSFSSIPEKVVLPDNAYELQFKENAQCDWKGAEKLDIIVLSNGAEIKRIPVNIRLQVYGLVCIADRKIARNTVIFSSDLRVEERDLTEIRDNTFANPSLVAGKRATRTIVPGKVINDKMIEEQPVVFKGNKVKILYTVNTASISVDGEAREDGSIGEEIRVRNLVNRKIIKAFVCGEGEVTLTRTGGGES</sequence>
<dbReference type="Gene3D" id="3.90.1210.10">
    <property type="entry name" value="Antifreeze-like/N-acetylneuraminic acid synthase C-terminal domain"/>
    <property type="match status" value="1"/>
</dbReference>
<dbReference type="AlphaFoldDB" id="A0A1F7F394"/>
<reference evidence="5 6" key="1">
    <citation type="journal article" date="2016" name="Nat. Commun.">
        <title>Thousands of microbial genomes shed light on interconnected biogeochemical processes in an aquifer system.</title>
        <authorList>
            <person name="Anantharaman K."/>
            <person name="Brown C.T."/>
            <person name="Hug L.A."/>
            <person name="Sharon I."/>
            <person name="Castelle C.J."/>
            <person name="Probst A.J."/>
            <person name="Thomas B.C."/>
            <person name="Singh A."/>
            <person name="Wilkins M.J."/>
            <person name="Karaoz U."/>
            <person name="Brodie E.L."/>
            <person name="Williams K.H."/>
            <person name="Hubbard S.S."/>
            <person name="Banfield J.F."/>
        </authorList>
    </citation>
    <scope>NUCLEOTIDE SEQUENCE [LARGE SCALE GENOMIC DNA]</scope>
</reference>
<keyword evidence="2" id="KW-0732">Signal</keyword>
<dbReference type="GO" id="GO:0044780">
    <property type="term" value="P:bacterial-type flagellum assembly"/>
    <property type="evidence" value="ECO:0007669"/>
    <property type="project" value="InterPro"/>
</dbReference>
<keyword evidence="5" id="KW-0966">Cell projection</keyword>
<dbReference type="InterPro" id="IPR017585">
    <property type="entry name" value="SAF_FlgA"/>
</dbReference>
<evidence type="ECO:0000313" key="5">
    <source>
        <dbReference type="EMBL" id="OGK01144.1"/>
    </source>
</evidence>
<dbReference type="InterPro" id="IPR039246">
    <property type="entry name" value="Flagellar_FlgA"/>
</dbReference>
<gene>
    <name evidence="5" type="ORF">A2519_01305</name>
</gene>
<dbReference type="PANTHER" id="PTHR36307">
    <property type="entry name" value="FLAGELLA BASAL BODY P-RING FORMATION PROTEIN FLGA"/>
    <property type="match status" value="1"/>
</dbReference>
<dbReference type="EMBL" id="MFYX01000131">
    <property type="protein sequence ID" value="OGK01144.1"/>
    <property type="molecule type" value="Genomic_DNA"/>
</dbReference>
<keyword evidence="3" id="KW-0574">Periplasm</keyword>
<dbReference type="CDD" id="cd11614">
    <property type="entry name" value="SAF_CpaB_FlgA_like"/>
    <property type="match status" value="1"/>
</dbReference>
<comment type="caution">
    <text evidence="5">The sequence shown here is derived from an EMBL/GenBank/DDBJ whole genome shotgun (WGS) entry which is preliminary data.</text>
</comment>
<organism evidence="5 6">
    <name type="scientific">Candidatus Raymondbacteria bacterium RIFOXYD12_FULL_49_13</name>
    <dbReference type="NCBI Taxonomy" id="1817890"/>
    <lineage>
        <taxon>Bacteria</taxon>
        <taxon>Raymondiibacteriota</taxon>
    </lineage>
</organism>
<accession>A0A1F7F394</accession>
<comment type="subcellular location">
    <subcellularLocation>
        <location evidence="1">Periplasm</location>
    </subcellularLocation>
</comment>
<feature type="domain" description="SAF" evidence="4">
    <location>
        <begin position="194"/>
        <end position="256"/>
    </location>
</feature>
<name>A0A1F7F394_UNCRA</name>
<evidence type="ECO:0000259" key="4">
    <source>
        <dbReference type="SMART" id="SM00858"/>
    </source>
</evidence>
<dbReference type="NCBIfam" id="TIGR03170">
    <property type="entry name" value="flgA_cterm"/>
    <property type="match status" value="1"/>
</dbReference>
<dbReference type="Gene3D" id="2.30.30.760">
    <property type="match status" value="1"/>
</dbReference>
<dbReference type="Proteomes" id="UP000179243">
    <property type="component" value="Unassembled WGS sequence"/>
</dbReference>
<dbReference type="PANTHER" id="PTHR36307:SF1">
    <property type="entry name" value="FLAGELLA BASAL BODY P-RING FORMATION PROTEIN FLGA"/>
    <property type="match status" value="1"/>
</dbReference>
<evidence type="ECO:0000256" key="1">
    <source>
        <dbReference type="ARBA" id="ARBA00004418"/>
    </source>
</evidence>
<evidence type="ECO:0000313" key="6">
    <source>
        <dbReference type="Proteomes" id="UP000179243"/>
    </source>
</evidence>
<dbReference type="InterPro" id="IPR013974">
    <property type="entry name" value="SAF"/>
</dbReference>
<evidence type="ECO:0000256" key="3">
    <source>
        <dbReference type="ARBA" id="ARBA00022764"/>
    </source>
</evidence>
<protein>
    <submittedName>
        <fullName evidence="5">Flagella basal body P-ring formation protein FlgA</fullName>
    </submittedName>
</protein>
<dbReference type="SMART" id="SM00858">
    <property type="entry name" value="SAF"/>
    <property type="match status" value="1"/>
</dbReference>